<dbReference type="GO" id="GO:0005524">
    <property type="term" value="F:ATP binding"/>
    <property type="evidence" value="ECO:0007669"/>
    <property type="project" value="UniProtKB-UniRule"/>
</dbReference>
<evidence type="ECO:0000256" key="1">
    <source>
        <dbReference type="ARBA" id="ARBA00022598"/>
    </source>
</evidence>
<comment type="function">
    <text evidence="5">Catalyzes the synthesis of gamma-glutamylcysteine (gamma-GC).</text>
</comment>
<dbReference type="PANTHER" id="PTHR34378">
    <property type="entry name" value="GLUTAMATE--CYSTEINE LIGASE, CHLOROPLASTIC"/>
    <property type="match status" value="1"/>
</dbReference>
<sequence length="437" mass="49855">MEYQKQLDKFESYFKSSEKELGTEGLGLEVEHFVVDKQTLETISYSDESGIEQILYQIVQRGWEGKKEGDALIQASRKDAVITLEPGGQLEISIAPQCKIAELENKYFDFLSDLIPILDENNQLLVAAGYQIENAIAEIDWNPKQRYKIMSNYLAEKGKYAHNMMKGSASIQIAADYINEEDFVKKFRIANALAPAIAALFDNAAYFEGAEYVEHNIRTDIWSNCDPDRAGTIKEAFDKDFGYRKYAEYILSRPPILLKTGDGFISTGDKTCREVFTTKELGQEELEHVLTMFFPDVRAKNFIEIRMMDSLSPELTFAAVAFWKGLLYDSENLEEVYKIVNQLTYEEVLAAREDVVKRGLEAEIGDYQVLELGKELVEISKTGLSAAEKEYLTPFEELLTEGKNPVAITREKLRDGYSKREALDWLILNSRIDNKEE</sequence>
<keyword evidence="2 5" id="KW-0547">Nucleotide-binding</keyword>
<dbReference type="RefSeq" id="WP_078809133.1">
    <property type="nucleotide sequence ID" value="NZ_FUWM01000005.1"/>
</dbReference>
<evidence type="ECO:0000256" key="3">
    <source>
        <dbReference type="ARBA" id="ARBA00022840"/>
    </source>
</evidence>
<evidence type="ECO:0000256" key="5">
    <source>
        <dbReference type="PIRNR" id="PIRNR017901"/>
    </source>
</evidence>
<proteinExistence type="inferred from homology"/>
<comment type="similarity">
    <text evidence="5">Belongs to the glutamate--cysteine ligase type 2 family. EgtA subfamily.</text>
</comment>
<dbReference type="Gene3D" id="3.30.590.20">
    <property type="match status" value="1"/>
</dbReference>
<accession>A0A1T4K644</accession>
<reference evidence="7" key="1">
    <citation type="submission" date="2017-02" db="EMBL/GenBank/DDBJ databases">
        <authorList>
            <person name="Varghese N."/>
            <person name="Submissions S."/>
        </authorList>
    </citation>
    <scope>NUCLEOTIDE SEQUENCE [LARGE SCALE GENOMIC DNA]</scope>
    <source>
        <strain evidence="7">ATCC BAA-73</strain>
    </source>
</reference>
<dbReference type="SUPFAM" id="SSF55931">
    <property type="entry name" value="Glutamine synthetase/guanido kinase"/>
    <property type="match status" value="1"/>
</dbReference>
<dbReference type="Proteomes" id="UP000190625">
    <property type="component" value="Unassembled WGS sequence"/>
</dbReference>
<comment type="catalytic activity">
    <reaction evidence="4 5">
        <text>L-cysteine + L-glutamate + ATP = gamma-L-glutamyl-L-cysteine + ADP + phosphate + H(+)</text>
        <dbReference type="Rhea" id="RHEA:13285"/>
        <dbReference type="ChEBI" id="CHEBI:15378"/>
        <dbReference type="ChEBI" id="CHEBI:29985"/>
        <dbReference type="ChEBI" id="CHEBI:30616"/>
        <dbReference type="ChEBI" id="CHEBI:35235"/>
        <dbReference type="ChEBI" id="CHEBI:43474"/>
        <dbReference type="ChEBI" id="CHEBI:58173"/>
        <dbReference type="ChEBI" id="CHEBI:456216"/>
        <dbReference type="EC" id="6.3.2.2"/>
    </reaction>
</comment>
<dbReference type="GO" id="GO:0004357">
    <property type="term" value="F:glutamate-cysteine ligase activity"/>
    <property type="evidence" value="ECO:0007669"/>
    <property type="project" value="UniProtKB-UniRule"/>
</dbReference>
<dbReference type="EC" id="6.3.2.2" evidence="5"/>
<organism evidence="6 7">
    <name type="scientific">Selenihalanaerobacter shriftii</name>
    <dbReference type="NCBI Taxonomy" id="142842"/>
    <lineage>
        <taxon>Bacteria</taxon>
        <taxon>Bacillati</taxon>
        <taxon>Bacillota</taxon>
        <taxon>Clostridia</taxon>
        <taxon>Halanaerobiales</taxon>
        <taxon>Halobacteroidaceae</taxon>
        <taxon>Selenihalanaerobacter</taxon>
    </lineage>
</organism>
<protein>
    <recommendedName>
        <fullName evidence="5">Glutamate--cysteine ligase</fullName>
        <ecNumber evidence="5">6.3.2.2</ecNumber>
    </recommendedName>
</protein>
<dbReference type="OrthoDB" id="9780152at2"/>
<gene>
    <name evidence="6" type="ORF">SAMN02745118_00636</name>
</gene>
<keyword evidence="3 5" id="KW-0067">ATP-binding</keyword>
<keyword evidence="7" id="KW-1185">Reference proteome</keyword>
<dbReference type="PANTHER" id="PTHR34378:SF1">
    <property type="entry name" value="GLUTAMATE--CYSTEINE LIGASE, CHLOROPLASTIC"/>
    <property type="match status" value="1"/>
</dbReference>
<dbReference type="EMBL" id="FUWM01000005">
    <property type="protein sequence ID" value="SJZ37904.1"/>
    <property type="molecule type" value="Genomic_DNA"/>
</dbReference>
<evidence type="ECO:0000256" key="2">
    <source>
        <dbReference type="ARBA" id="ARBA00022741"/>
    </source>
</evidence>
<dbReference type="PIRSF" id="PIRSF017901">
    <property type="entry name" value="GCL"/>
    <property type="match status" value="1"/>
</dbReference>
<evidence type="ECO:0000313" key="7">
    <source>
        <dbReference type="Proteomes" id="UP000190625"/>
    </source>
</evidence>
<dbReference type="GO" id="GO:0006750">
    <property type="term" value="P:glutathione biosynthetic process"/>
    <property type="evidence" value="ECO:0007669"/>
    <property type="project" value="UniProtKB-UniRule"/>
</dbReference>
<dbReference type="Pfam" id="PF04107">
    <property type="entry name" value="GCS2"/>
    <property type="match status" value="1"/>
</dbReference>
<keyword evidence="1 5" id="KW-0436">Ligase</keyword>
<dbReference type="STRING" id="142842.SAMN02745118_00636"/>
<evidence type="ECO:0000313" key="6">
    <source>
        <dbReference type="EMBL" id="SJZ37904.1"/>
    </source>
</evidence>
<name>A0A1T4K644_9FIRM</name>
<dbReference type="InterPro" id="IPR035434">
    <property type="entry name" value="GCL_bact_plant"/>
</dbReference>
<dbReference type="InterPro" id="IPR006336">
    <property type="entry name" value="GCS2"/>
</dbReference>
<dbReference type="InterPro" id="IPR014746">
    <property type="entry name" value="Gln_synth/guanido_kin_cat_dom"/>
</dbReference>
<evidence type="ECO:0000256" key="4">
    <source>
        <dbReference type="ARBA" id="ARBA00048819"/>
    </source>
</evidence>
<dbReference type="AlphaFoldDB" id="A0A1T4K644"/>